<comment type="similarity">
    <text evidence="1 4">Belongs to the glycosyl hydrolase 43 family.</text>
</comment>
<evidence type="ECO:0000256" key="3">
    <source>
        <dbReference type="ARBA" id="ARBA00023295"/>
    </source>
</evidence>
<feature type="transmembrane region" description="Helical" evidence="5">
    <location>
        <begin position="406"/>
        <end position="429"/>
    </location>
</feature>
<dbReference type="InterPro" id="IPR023296">
    <property type="entry name" value="Glyco_hydro_beta-prop_sf"/>
</dbReference>
<dbReference type="GO" id="GO:0005975">
    <property type="term" value="P:carbohydrate metabolic process"/>
    <property type="evidence" value="ECO:0007669"/>
    <property type="project" value="InterPro"/>
</dbReference>
<name>A0AB34IUG6_PRYPA</name>
<dbReference type="AlphaFoldDB" id="A0AB34IUG6"/>
<evidence type="ECO:0000256" key="5">
    <source>
        <dbReference type="SAM" id="Phobius"/>
    </source>
</evidence>
<dbReference type="Pfam" id="PF04616">
    <property type="entry name" value="Glyco_hydro_43"/>
    <property type="match status" value="1"/>
</dbReference>
<accession>A0AB34IUG6</accession>
<comment type="caution">
    <text evidence="6">The sequence shown here is derived from an EMBL/GenBank/DDBJ whole genome shotgun (WGS) entry which is preliminary data.</text>
</comment>
<protein>
    <submittedName>
        <fullName evidence="6">Uncharacterized protein</fullName>
    </submittedName>
</protein>
<evidence type="ECO:0000256" key="2">
    <source>
        <dbReference type="ARBA" id="ARBA00022801"/>
    </source>
</evidence>
<dbReference type="SUPFAM" id="SSF75005">
    <property type="entry name" value="Arabinanase/levansucrase/invertase"/>
    <property type="match status" value="1"/>
</dbReference>
<keyword evidence="5" id="KW-0812">Transmembrane</keyword>
<evidence type="ECO:0000256" key="4">
    <source>
        <dbReference type="RuleBase" id="RU361187"/>
    </source>
</evidence>
<dbReference type="PANTHER" id="PTHR22925:SF3">
    <property type="entry name" value="GLYCOSYL HYDROLASE FAMILY PROTEIN 43"/>
    <property type="match status" value="1"/>
</dbReference>
<keyword evidence="7" id="KW-1185">Reference proteome</keyword>
<evidence type="ECO:0000256" key="1">
    <source>
        <dbReference type="ARBA" id="ARBA00009865"/>
    </source>
</evidence>
<dbReference type="EMBL" id="JBGBPQ010000018">
    <property type="protein sequence ID" value="KAL1507465.1"/>
    <property type="molecule type" value="Genomic_DNA"/>
</dbReference>
<proteinExistence type="inferred from homology"/>
<reference evidence="6 7" key="1">
    <citation type="journal article" date="2024" name="Science">
        <title>Giant polyketide synthase enzymes in the biosynthesis of giant marine polyether toxins.</title>
        <authorList>
            <person name="Fallon T.R."/>
            <person name="Shende V.V."/>
            <person name="Wierzbicki I.H."/>
            <person name="Pendleton A.L."/>
            <person name="Watervoot N.F."/>
            <person name="Auber R.P."/>
            <person name="Gonzalez D.J."/>
            <person name="Wisecaver J.H."/>
            <person name="Moore B.S."/>
        </authorList>
    </citation>
    <scope>NUCLEOTIDE SEQUENCE [LARGE SCALE GENOMIC DNA]</scope>
    <source>
        <strain evidence="6 7">12B1</strain>
    </source>
</reference>
<dbReference type="Proteomes" id="UP001515480">
    <property type="component" value="Unassembled WGS sequence"/>
</dbReference>
<sequence>MRVVNHSPRQVDSPVDVHDGTIVQWEPGGLWYWYGMSYTDCETSGGFFGTLNNVLSGPEEVIGNLLSPRDFIGTACGMIGTPGAFGDTCGTLTVRSGQTVSVFASSNLVEWRRVGDAFDLPSSSTLADAILFRPAVIRNRATGKYVLWVNVIPRGFSVLDGLLKASYRVGVASRPEGPFTLTATEPHMALHADGDFGLLEHEGRAWIAYNSFQTDHSIAVQELDASFTDVAPGGNASIVSINDQENVALFESGGKFYLIHGNLCCFCPEGSNVLLSVALSPMGPYTRVRELNPRDEHHMPRIPAQSNGVFKVQLSSGRQQLVWSGDMWQSSLSGLKGRDVQVWLPLDVHSDAPLNFTRTWQLGEFAKPIVAPFPPSRVGMEYAKLMQGGASPFPRAHEHVGPHLEYFAVIMLVLIVSPFVVGGAVCFRLSRRGVEWWQKGPARTSYLV</sequence>
<keyword evidence="5" id="KW-1133">Transmembrane helix</keyword>
<dbReference type="InterPro" id="IPR006710">
    <property type="entry name" value="Glyco_hydro_43"/>
</dbReference>
<organism evidence="6 7">
    <name type="scientific">Prymnesium parvum</name>
    <name type="common">Toxic golden alga</name>
    <dbReference type="NCBI Taxonomy" id="97485"/>
    <lineage>
        <taxon>Eukaryota</taxon>
        <taxon>Haptista</taxon>
        <taxon>Haptophyta</taxon>
        <taxon>Prymnesiophyceae</taxon>
        <taxon>Prymnesiales</taxon>
        <taxon>Prymnesiaceae</taxon>
        <taxon>Prymnesium</taxon>
    </lineage>
</organism>
<keyword evidence="3 4" id="KW-0326">Glycosidase</keyword>
<keyword evidence="5" id="KW-0472">Membrane</keyword>
<gene>
    <name evidence="6" type="ORF">AB1Y20_008301</name>
</gene>
<keyword evidence="2 4" id="KW-0378">Hydrolase</keyword>
<evidence type="ECO:0000313" key="6">
    <source>
        <dbReference type="EMBL" id="KAL1507465.1"/>
    </source>
</evidence>
<dbReference type="Gene3D" id="2.115.10.20">
    <property type="entry name" value="Glycosyl hydrolase domain, family 43"/>
    <property type="match status" value="1"/>
</dbReference>
<dbReference type="PANTHER" id="PTHR22925">
    <property type="entry name" value="GLYCOSYL HYDROLASE 43 FAMILY MEMBER"/>
    <property type="match status" value="1"/>
</dbReference>
<evidence type="ECO:0000313" key="7">
    <source>
        <dbReference type="Proteomes" id="UP001515480"/>
    </source>
</evidence>
<dbReference type="GO" id="GO:0004553">
    <property type="term" value="F:hydrolase activity, hydrolyzing O-glycosyl compounds"/>
    <property type="evidence" value="ECO:0007669"/>
    <property type="project" value="InterPro"/>
</dbReference>